<organism evidence="1 2">
    <name type="scientific">Azospirillum rugosum</name>
    <dbReference type="NCBI Taxonomy" id="416170"/>
    <lineage>
        <taxon>Bacteria</taxon>
        <taxon>Pseudomonadati</taxon>
        <taxon>Pseudomonadota</taxon>
        <taxon>Alphaproteobacteria</taxon>
        <taxon>Rhodospirillales</taxon>
        <taxon>Azospirillaceae</taxon>
        <taxon>Azospirillum</taxon>
    </lineage>
</organism>
<comment type="caution">
    <text evidence="1">The sequence shown here is derived from an EMBL/GenBank/DDBJ whole genome shotgun (WGS) entry which is preliminary data.</text>
</comment>
<reference evidence="1 2" key="1">
    <citation type="submission" date="2021-03" db="EMBL/GenBank/DDBJ databases">
        <title>Genomic Encyclopedia of Type Strains, Phase III (KMG-III): the genomes of soil and plant-associated and newly described type strains.</title>
        <authorList>
            <person name="Whitman W."/>
        </authorList>
    </citation>
    <scope>NUCLEOTIDE SEQUENCE [LARGE SCALE GENOMIC DNA]</scope>
    <source>
        <strain evidence="1 2">IMMIB AFH-6</strain>
    </source>
</reference>
<sequence>MTMLLPGNAPPGFNPARLVALMRAGVERCGLDLRGITVLTEAASGAYASTAILAALAGADRVHAVVKDTAYGSADAVRAEVEGLAAMAGVADRLLIFTGDPVELAADTDLVTNSGHVRPIDARMIERLPGHAVIALMYEVWEYRPADIDLAACAARGIPVVGVNERHPSVDVFSFLGPLAVQELHAAGIPVYGSRIALLCDNPFAPFIERGLTGMGAEVLTVDHPGALPSGCWDAVLVALRPRGAPVFGADDAARVRRQSPGTVLVQYWGDVDRNAVHEAGLPLWPPAAPRPGHMAVLLPAIGPDPIVRLQAGGLRAAEWVLRNGTASCLPGGIAELLPTPSAPSTPAGAETARA</sequence>
<evidence type="ECO:0000313" key="1">
    <source>
        <dbReference type="EMBL" id="MBP2291436.1"/>
    </source>
</evidence>
<gene>
    <name evidence="1" type="ORF">J2851_001185</name>
</gene>
<evidence type="ECO:0000313" key="2">
    <source>
        <dbReference type="Proteomes" id="UP000781958"/>
    </source>
</evidence>
<accession>A0ABS4SFU9</accession>
<protein>
    <submittedName>
        <fullName evidence="1">Uncharacterized protein</fullName>
    </submittedName>
</protein>
<name>A0ABS4SFU9_9PROT</name>
<keyword evidence="2" id="KW-1185">Reference proteome</keyword>
<dbReference type="EMBL" id="JAGINP010000003">
    <property type="protein sequence ID" value="MBP2291436.1"/>
    <property type="molecule type" value="Genomic_DNA"/>
</dbReference>
<dbReference type="RefSeq" id="WP_209764897.1">
    <property type="nucleotide sequence ID" value="NZ_JAGINP010000003.1"/>
</dbReference>
<proteinExistence type="predicted"/>
<dbReference type="Proteomes" id="UP000781958">
    <property type="component" value="Unassembled WGS sequence"/>
</dbReference>